<proteinExistence type="predicted"/>
<protein>
    <recommendedName>
        <fullName evidence="1">MATH domain-containing protein</fullName>
    </recommendedName>
</protein>
<dbReference type="InterPro" id="IPR002083">
    <property type="entry name" value="MATH/TRAF_dom"/>
</dbReference>
<feature type="domain" description="MATH" evidence="1">
    <location>
        <begin position="1"/>
        <end position="44"/>
    </location>
</feature>
<dbReference type="PANTHER" id="PTHR46162">
    <property type="entry name" value="TRAF-LIKE FAMILY PROTEIN"/>
    <property type="match status" value="1"/>
</dbReference>
<dbReference type="EMBL" id="JBCGBO010000024">
    <property type="protein sequence ID" value="KAK9182117.1"/>
    <property type="molecule type" value="Genomic_DNA"/>
</dbReference>
<comment type="caution">
    <text evidence="2">The sequence shown here is derived from an EMBL/GenBank/DDBJ whole genome shotgun (WGS) entry which is preliminary data.</text>
</comment>
<dbReference type="AlphaFoldDB" id="A0AAP0LQ80"/>
<keyword evidence="3" id="KW-1185">Reference proteome</keyword>
<dbReference type="PANTHER" id="PTHR46162:SF2">
    <property type="entry name" value="ANKYRIN REPEAT-CONTAINING PROTEIN-RELATED"/>
    <property type="match status" value="1"/>
</dbReference>
<dbReference type="InterPro" id="IPR008974">
    <property type="entry name" value="TRAF-like"/>
</dbReference>
<dbReference type="Gene3D" id="2.60.210.10">
    <property type="entry name" value="Apoptosis, Tumor Necrosis Factor Receptor Associated Protein 2, Chain A"/>
    <property type="match status" value="1"/>
</dbReference>
<dbReference type="PROSITE" id="PS50144">
    <property type="entry name" value="MATH"/>
    <property type="match status" value="1"/>
</dbReference>
<gene>
    <name evidence="2" type="ORF">WN944_025259</name>
</gene>
<organism evidence="2 3">
    <name type="scientific">Citrus x changshan-huyou</name>
    <dbReference type="NCBI Taxonomy" id="2935761"/>
    <lineage>
        <taxon>Eukaryota</taxon>
        <taxon>Viridiplantae</taxon>
        <taxon>Streptophyta</taxon>
        <taxon>Embryophyta</taxon>
        <taxon>Tracheophyta</taxon>
        <taxon>Spermatophyta</taxon>
        <taxon>Magnoliopsida</taxon>
        <taxon>eudicotyledons</taxon>
        <taxon>Gunneridae</taxon>
        <taxon>Pentapetalae</taxon>
        <taxon>rosids</taxon>
        <taxon>malvids</taxon>
        <taxon>Sapindales</taxon>
        <taxon>Rutaceae</taxon>
        <taxon>Aurantioideae</taxon>
        <taxon>Citrus</taxon>
    </lineage>
</organism>
<name>A0AAP0LQ80_9ROSI</name>
<accession>A0AAP0LQ80</accession>
<dbReference type="Proteomes" id="UP001428341">
    <property type="component" value="Unassembled WGS sequence"/>
</dbReference>
<sequence length="68" mass="7737">MGRERRFGELKLQCGFDQFIPLTTFNNTSNGYLVEDTCVFDKMILAPCSSRPTFLSLSELNEPEIMAI</sequence>
<evidence type="ECO:0000313" key="2">
    <source>
        <dbReference type="EMBL" id="KAK9182117.1"/>
    </source>
</evidence>
<reference evidence="2 3" key="1">
    <citation type="submission" date="2024-05" db="EMBL/GenBank/DDBJ databases">
        <title>Haplotype-resolved chromosome-level genome assembly of Huyou (Citrus changshanensis).</title>
        <authorList>
            <person name="Miao C."/>
            <person name="Chen W."/>
            <person name="Wu Y."/>
            <person name="Wang L."/>
            <person name="Zhao S."/>
            <person name="Grierson D."/>
            <person name="Xu C."/>
            <person name="Chen K."/>
        </authorList>
    </citation>
    <scope>NUCLEOTIDE SEQUENCE [LARGE SCALE GENOMIC DNA]</scope>
    <source>
        <strain evidence="2">01-14</strain>
        <tissue evidence="2">Leaf</tissue>
    </source>
</reference>
<dbReference type="SUPFAM" id="SSF49599">
    <property type="entry name" value="TRAF domain-like"/>
    <property type="match status" value="1"/>
</dbReference>
<evidence type="ECO:0000259" key="1">
    <source>
        <dbReference type="PROSITE" id="PS50144"/>
    </source>
</evidence>
<evidence type="ECO:0000313" key="3">
    <source>
        <dbReference type="Proteomes" id="UP001428341"/>
    </source>
</evidence>